<protein>
    <recommendedName>
        <fullName evidence="2">DUF3295 domain-containing protein</fullName>
    </recommendedName>
</protein>
<feature type="compositionally biased region" description="Polar residues" evidence="1">
    <location>
        <begin position="243"/>
        <end position="258"/>
    </location>
</feature>
<feature type="compositionally biased region" description="Basic and acidic residues" evidence="1">
    <location>
        <begin position="184"/>
        <end position="198"/>
    </location>
</feature>
<gene>
    <name evidence="3" type="ORF">H1R20_g669</name>
</gene>
<name>A0A9W8JLT8_9AGAR</name>
<feature type="domain" description="DUF3295" evidence="2">
    <location>
        <begin position="503"/>
        <end position="544"/>
    </location>
</feature>
<feature type="region of interest" description="Disordered" evidence="1">
    <location>
        <begin position="461"/>
        <end position="503"/>
    </location>
</feature>
<feature type="non-terminal residue" evidence="3">
    <location>
        <position position="594"/>
    </location>
</feature>
<sequence>MVDPNSTVRQGVVNQVDRKGKGREVDLPQAQQQLAEVEDRKTVDKQKQRKEAEAVARARAQESLGAPLLPQQGKRTILLTSESDYTDTDEESWESEDVSEEKDVKAEPSKPPPPQATSRQASHTEVRQAAPPPQQHPPAPQRPQLNRTQSNASAHYRPTRREMQHIQQRREAQLRVQRAAAQLQKEEEERQRQKDMFAKRPTASFQNLANARTQSFGLLSQLMHPDPAIFPPNHPYRRGHSSGEIQRSGISGLAMTSGQPGAHPAQQQQQPIQQPQRRQEAPPQQPQQPQAREQQQPHPPPPQQQQQQRQPRAPPPHQQRPQQQQQQPAQRPAQDPSVPPSPVRERRPPATTNPATALALRGMRGLGLPVSKTSTAGPVASQVVAASVKPNGAAAPPARASHVRTVSDSSALRQKGPLPGQEMDTESEDEAEENSVQLSQSVAQHRLQVFAARRGIVQTTHPLPAQQEADEVPTWAREQGQGQQGQQPGPAGPSQLPPGPIPMMHPYNLPINAMPLTPRTTRLQMLRNEMPESLRRQLLWERQQAGVPIRRTTSTGGSWEEWSQAVDDDAEYGSVEAERKYEPGAAAAGEGVGG</sequence>
<feature type="compositionally biased region" description="Basic and acidic residues" evidence="1">
    <location>
        <begin position="37"/>
        <end position="60"/>
    </location>
</feature>
<feature type="compositionally biased region" description="Low complexity" evidence="1">
    <location>
        <begin position="259"/>
        <end position="276"/>
    </location>
</feature>
<feature type="compositionally biased region" description="Pro residues" evidence="1">
    <location>
        <begin position="130"/>
        <end position="141"/>
    </location>
</feature>
<feature type="region of interest" description="Disordered" evidence="1">
    <location>
        <begin position="223"/>
        <end position="374"/>
    </location>
</feature>
<dbReference type="InterPro" id="IPR021711">
    <property type="entry name" value="DUF3295"/>
</dbReference>
<feature type="compositionally biased region" description="Low complexity" evidence="1">
    <location>
        <begin position="287"/>
        <end position="296"/>
    </location>
</feature>
<dbReference type="EMBL" id="JANBPK010000066">
    <property type="protein sequence ID" value="KAJ2936424.1"/>
    <property type="molecule type" value="Genomic_DNA"/>
</dbReference>
<feature type="compositionally biased region" description="Low complexity" evidence="1">
    <location>
        <begin position="349"/>
        <end position="368"/>
    </location>
</feature>
<reference evidence="3" key="1">
    <citation type="submission" date="2022-06" db="EMBL/GenBank/DDBJ databases">
        <title>Genome Sequence of Candolleomyces eurysporus.</title>
        <authorList>
            <person name="Buettner E."/>
        </authorList>
    </citation>
    <scope>NUCLEOTIDE SEQUENCE</scope>
    <source>
        <strain evidence="3">VTCC 930004</strain>
    </source>
</reference>
<evidence type="ECO:0000256" key="1">
    <source>
        <dbReference type="SAM" id="MobiDB-lite"/>
    </source>
</evidence>
<keyword evidence="4" id="KW-1185">Reference proteome</keyword>
<feature type="compositionally biased region" description="Basic and acidic residues" evidence="1">
    <location>
        <begin position="16"/>
        <end position="26"/>
    </location>
</feature>
<feature type="compositionally biased region" description="Acidic residues" evidence="1">
    <location>
        <begin position="84"/>
        <end position="100"/>
    </location>
</feature>
<evidence type="ECO:0000259" key="2">
    <source>
        <dbReference type="Pfam" id="PF11702"/>
    </source>
</evidence>
<comment type="caution">
    <text evidence="3">The sequence shown here is derived from an EMBL/GenBank/DDBJ whole genome shotgun (WGS) entry which is preliminary data.</text>
</comment>
<accession>A0A9W8JLT8</accession>
<feature type="compositionally biased region" description="Low complexity" evidence="1">
    <location>
        <begin position="174"/>
        <end position="183"/>
    </location>
</feature>
<feature type="region of interest" description="Disordered" evidence="1">
    <location>
        <begin position="1"/>
        <end position="206"/>
    </location>
</feature>
<feature type="compositionally biased region" description="Low complexity" evidence="1">
    <location>
        <begin position="319"/>
        <end position="336"/>
    </location>
</feature>
<dbReference type="OrthoDB" id="515401at2759"/>
<feature type="compositionally biased region" description="Basic and acidic residues" evidence="1">
    <location>
        <begin position="159"/>
        <end position="173"/>
    </location>
</feature>
<proteinExistence type="predicted"/>
<evidence type="ECO:0000313" key="3">
    <source>
        <dbReference type="EMBL" id="KAJ2936424.1"/>
    </source>
</evidence>
<dbReference type="Pfam" id="PF11702">
    <property type="entry name" value="DUF3295"/>
    <property type="match status" value="1"/>
</dbReference>
<evidence type="ECO:0000313" key="4">
    <source>
        <dbReference type="Proteomes" id="UP001140091"/>
    </source>
</evidence>
<feature type="region of interest" description="Disordered" evidence="1">
    <location>
        <begin position="390"/>
        <end position="437"/>
    </location>
</feature>
<dbReference type="Proteomes" id="UP001140091">
    <property type="component" value="Unassembled WGS sequence"/>
</dbReference>
<feature type="compositionally biased region" description="Polar residues" evidence="1">
    <location>
        <begin position="1"/>
        <end position="13"/>
    </location>
</feature>
<feature type="compositionally biased region" description="Low complexity" evidence="1">
    <location>
        <begin position="479"/>
        <end position="494"/>
    </location>
</feature>
<dbReference type="AlphaFoldDB" id="A0A9W8JLT8"/>
<organism evidence="3 4">
    <name type="scientific">Candolleomyces eurysporus</name>
    <dbReference type="NCBI Taxonomy" id="2828524"/>
    <lineage>
        <taxon>Eukaryota</taxon>
        <taxon>Fungi</taxon>
        <taxon>Dikarya</taxon>
        <taxon>Basidiomycota</taxon>
        <taxon>Agaricomycotina</taxon>
        <taxon>Agaricomycetes</taxon>
        <taxon>Agaricomycetidae</taxon>
        <taxon>Agaricales</taxon>
        <taxon>Agaricineae</taxon>
        <taxon>Psathyrellaceae</taxon>
        <taxon>Candolleomyces</taxon>
    </lineage>
</organism>
<feature type="compositionally biased region" description="Acidic residues" evidence="1">
    <location>
        <begin position="423"/>
        <end position="433"/>
    </location>
</feature>